<keyword evidence="8" id="KW-0378">Hydrolase</keyword>
<dbReference type="InterPro" id="IPR000787">
    <property type="entry name" value="Peptidase_M29"/>
</dbReference>
<dbReference type="Proteomes" id="UP000228495">
    <property type="component" value="Unassembled WGS sequence"/>
</dbReference>
<evidence type="ECO:0000256" key="8">
    <source>
        <dbReference type="ARBA" id="ARBA00022801"/>
    </source>
</evidence>
<evidence type="ECO:0000256" key="2">
    <source>
        <dbReference type="ARBA" id="ARBA00001946"/>
    </source>
</evidence>
<dbReference type="Pfam" id="PF02073">
    <property type="entry name" value="Peptidase_M29"/>
    <property type="match status" value="1"/>
</dbReference>
<accession>A0A2H0BEK8</accession>
<comment type="similarity">
    <text evidence="4">Belongs to the peptidase M29 family.</text>
</comment>
<evidence type="ECO:0000256" key="9">
    <source>
        <dbReference type="ARBA" id="ARBA00023049"/>
    </source>
</evidence>
<comment type="cofactor">
    <cofactor evidence="3">
        <name>Zn(2+)</name>
        <dbReference type="ChEBI" id="CHEBI:29105"/>
    </cofactor>
</comment>
<keyword evidence="7" id="KW-0479">Metal-binding</keyword>
<evidence type="ECO:0000313" key="10">
    <source>
        <dbReference type="EMBL" id="PIP56054.1"/>
    </source>
</evidence>
<comment type="caution">
    <text evidence="10">The sequence shown here is derived from an EMBL/GenBank/DDBJ whole genome shotgun (WGS) entry which is preliminary data.</text>
</comment>
<protein>
    <submittedName>
        <fullName evidence="10">Thermophilic metalloprotease (M29) superfamily</fullName>
    </submittedName>
</protein>
<keyword evidence="5" id="KW-0031">Aminopeptidase</keyword>
<proteinExistence type="inferred from homology"/>
<comment type="cofactor">
    <cofactor evidence="1">
        <name>Co(2+)</name>
        <dbReference type="ChEBI" id="CHEBI:48828"/>
    </cofactor>
</comment>
<keyword evidence="6 10" id="KW-0645">Protease</keyword>
<dbReference type="GO" id="GO:0046872">
    <property type="term" value="F:metal ion binding"/>
    <property type="evidence" value="ECO:0007669"/>
    <property type="project" value="UniProtKB-KW"/>
</dbReference>
<keyword evidence="9 10" id="KW-0482">Metalloprotease</keyword>
<evidence type="ECO:0000256" key="7">
    <source>
        <dbReference type="ARBA" id="ARBA00022723"/>
    </source>
</evidence>
<dbReference type="GO" id="GO:0006508">
    <property type="term" value="P:proteolysis"/>
    <property type="evidence" value="ECO:0007669"/>
    <property type="project" value="UniProtKB-KW"/>
</dbReference>
<comment type="cofactor">
    <cofactor evidence="2">
        <name>Mg(2+)</name>
        <dbReference type="ChEBI" id="CHEBI:18420"/>
    </cofactor>
</comment>
<evidence type="ECO:0000256" key="6">
    <source>
        <dbReference type="ARBA" id="ARBA00022670"/>
    </source>
</evidence>
<evidence type="ECO:0000256" key="1">
    <source>
        <dbReference type="ARBA" id="ARBA00001941"/>
    </source>
</evidence>
<evidence type="ECO:0000256" key="3">
    <source>
        <dbReference type="ARBA" id="ARBA00001947"/>
    </source>
</evidence>
<dbReference type="Gene3D" id="3.40.1830.10">
    <property type="entry name" value="Thermophilic metalloprotease (M29)"/>
    <property type="match status" value="1"/>
</dbReference>
<dbReference type="PANTHER" id="PTHR34448">
    <property type="entry name" value="AMINOPEPTIDASE"/>
    <property type="match status" value="1"/>
</dbReference>
<dbReference type="InterPro" id="IPR035097">
    <property type="entry name" value="M29_N-terminal"/>
</dbReference>
<evidence type="ECO:0000256" key="4">
    <source>
        <dbReference type="ARBA" id="ARBA00008236"/>
    </source>
</evidence>
<dbReference type="GO" id="GO:0008237">
    <property type="term" value="F:metallopeptidase activity"/>
    <property type="evidence" value="ECO:0007669"/>
    <property type="project" value="UniProtKB-KW"/>
</dbReference>
<dbReference type="InterPro" id="IPR052170">
    <property type="entry name" value="M29_Exopeptidase"/>
</dbReference>
<dbReference type="EMBL" id="PCSU01000091">
    <property type="protein sequence ID" value="PIP56054.1"/>
    <property type="molecule type" value="Genomic_DNA"/>
</dbReference>
<reference evidence="10 11" key="1">
    <citation type="submission" date="2017-09" db="EMBL/GenBank/DDBJ databases">
        <title>Depth-based differentiation of microbial function through sediment-hosted aquifers and enrichment of novel symbionts in the deep terrestrial subsurface.</title>
        <authorList>
            <person name="Probst A.J."/>
            <person name="Ladd B."/>
            <person name="Jarett J.K."/>
            <person name="Geller-Mcgrath D.E."/>
            <person name="Sieber C.M."/>
            <person name="Emerson J.B."/>
            <person name="Anantharaman K."/>
            <person name="Thomas B.C."/>
            <person name="Malmstrom R."/>
            <person name="Stieglmeier M."/>
            <person name="Klingl A."/>
            <person name="Woyke T."/>
            <person name="Ryan C.M."/>
            <person name="Banfield J.F."/>
        </authorList>
    </citation>
    <scope>NUCLEOTIDE SEQUENCE [LARGE SCALE GENOMIC DNA]</scope>
    <source>
        <strain evidence="10">CG22_combo_CG10-13_8_21_14_all_39_12</strain>
    </source>
</reference>
<dbReference type="SUPFAM" id="SSF144052">
    <property type="entry name" value="Thermophilic metalloprotease-like"/>
    <property type="match status" value="1"/>
</dbReference>
<dbReference type="PANTHER" id="PTHR34448:SF3">
    <property type="entry name" value="AMINOPEPTIDASE AMPS"/>
    <property type="match status" value="1"/>
</dbReference>
<sequence length="399" mass="45244">MYQPSKTILKRYADVLIKFALWDGKGINTDDIVKLSIPESAKPLLPYLLTSVYEAGGHPIVDFQPEGFAKIRFKHANNKQLLYYPKALYLEEIKTITHVVSIISTNDKYELKGIDSEKIMMRRNAADFYRVAHFNKEYRGELTWTVGLFGTQAMAKDVGMSLKEYWQQIIDACFLNDDDPISTWKKVFTEIEYIRSTLSNMPITSLHISGEDVDLTVSMGKNRKWLGGGGRNIPSFEVFTSPDWRGTNGTIRFNQPLYRYGNLIKDISLEFKDGLVTNATASENEKLLKDMIQVENANKIGEFSLTDKRHSKITKFMGETLFDENMGGEFGNTHIALGMAYKDTHTNDPSTIADDIWEELGFNDSAVHTDIVSTTNRVVEATLTDGSQKIIYENGMFTL</sequence>
<gene>
    <name evidence="10" type="ORF">COX05_05000</name>
</gene>
<organism evidence="10 11">
    <name type="scientific">candidate division WWE3 bacterium CG22_combo_CG10-13_8_21_14_all_39_12</name>
    <dbReference type="NCBI Taxonomy" id="1975094"/>
    <lineage>
        <taxon>Bacteria</taxon>
        <taxon>Katanobacteria</taxon>
    </lineage>
</organism>
<evidence type="ECO:0000256" key="5">
    <source>
        <dbReference type="ARBA" id="ARBA00022438"/>
    </source>
</evidence>
<evidence type="ECO:0000313" key="11">
    <source>
        <dbReference type="Proteomes" id="UP000228495"/>
    </source>
</evidence>
<dbReference type="GO" id="GO:0004177">
    <property type="term" value="F:aminopeptidase activity"/>
    <property type="evidence" value="ECO:0007669"/>
    <property type="project" value="UniProtKB-KW"/>
</dbReference>
<dbReference type="AlphaFoldDB" id="A0A2H0BEK8"/>
<name>A0A2H0BEK8_UNCKA</name>